<dbReference type="Gene3D" id="3.40.1080.10">
    <property type="entry name" value="Glutaconate Coenzyme A-transferase"/>
    <property type="match status" value="1"/>
</dbReference>
<dbReference type="Pfam" id="PF02550">
    <property type="entry name" value="AcetylCoA_hydro"/>
    <property type="match status" value="1"/>
</dbReference>
<sequence length="319" mass="35379">MSELEKRVRKKKLLDRVMKAEDTIKFFENGMDLGWSGFTPVGYPKKVPIALADYVEENNLQGKLRFNLFIGASVGAETEDRWASLDMIDRRWPYNTGKNIQKGINSGRIRFGSKHLSMFAQDLKYGFYTKDKGGKLDIGIIEASGITEDGGIILAGSVGTAPEIVDIADKLIIEVNTKMPSFEGMHDVLITDMPPHRKPYLITNVADRIGTTYIPCDHDKIVAIVESDLLDNGRELTEPDDLSNTIAGHIMDFFKNEVKVGRLPENLFPLQSGVGNIANAIVGGFVHGDFQNLNVYTEVLQDTMLDLFDSGKLDFASAT</sequence>
<reference evidence="2 3" key="1">
    <citation type="journal article" date="2018" name="Nat. Biotechnol.">
        <title>A standardized bacterial taxonomy based on genome phylogeny substantially revises the tree of life.</title>
        <authorList>
            <person name="Parks D.H."/>
            <person name="Chuvochina M."/>
            <person name="Waite D.W."/>
            <person name="Rinke C."/>
            <person name="Skarshewski A."/>
            <person name="Chaumeil P.A."/>
            <person name="Hugenholtz P."/>
        </authorList>
    </citation>
    <scope>NUCLEOTIDE SEQUENCE [LARGE SCALE GENOMIC DNA]</scope>
    <source>
        <strain evidence="2">UBA8672</strain>
    </source>
</reference>
<evidence type="ECO:0000313" key="2">
    <source>
        <dbReference type="EMBL" id="HCW93763.1"/>
    </source>
</evidence>
<keyword evidence="2" id="KW-0378">Hydrolase</keyword>
<name>A0A3D5QDE9_FLESI</name>
<dbReference type="PANTHER" id="PTHR43609">
    <property type="entry name" value="ACETYL-COA HYDROLASE"/>
    <property type="match status" value="1"/>
</dbReference>
<dbReference type="EMBL" id="DPPF01000183">
    <property type="protein sequence ID" value="HCW93763.1"/>
    <property type="molecule type" value="Genomic_DNA"/>
</dbReference>
<dbReference type="FunFam" id="3.30.750.70:FF:000002">
    <property type="entry name" value="Acetyl-CoA hydrolase Ach1"/>
    <property type="match status" value="1"/>
</dbReference>
<dbReference type="PANTHER" id="PTHR43609:SF1">
    <property type="entry name" value="ACETYL-COA HYDROLASE"/>
    <property type="match status" value="1"/>
</dbReference>
<feature type="non-terminal residue" evidence="2">
    <location>
        <position position="319"/>
    </location>
</feature>
<dbReference type="InterPro" id="IPR003702">
    <property type="entry name" value="ActCoA_hydro_N"/>
</dbReference>
<proteinExistence type="predicted"/>
<dbReference type="Proteomes" id="UP000262325">
    <property type="component" value="Unassembled WGS sequence"/>
</dbReference>
<gene>
    <name evidence="2" type="ORF">DHM44_08785</name>
</gene>
<dbReference type="GO" id="GO:0006083">
    <property type="term" value="P:acetate metabolic process"/>
    <property type="evidence" value="ECO:0007669"/>
    <property type="project" value="InterPro"/>
</dbReference>
<dbReference type="AlphaFoldDB" id="A0A3D5QDE9"/>
<dbReference type="GO" id="GO:0003986">
    <property type="term" value="F:acetyl-CoA hydrolase activity"/>
    <property type="evidence" value="ECO:0007669"/>
    <property type="project" value="TreeGrafter"/>
</dbReference>
<dbReference type="InterPro" id="IPR046433">
    <property type="entry name" value="ActCoA_hydro"/>
</dbReference>
<dbReference type="Gene3D" id="3.30.750.70">
    <property type="entry name" value="4-hydroxybutyrate coenzyme like domains"/>
    <property type="match status" value="1"/>
</dbReference>
<accession>A0A3D5QDE9</accession>
<dbReference type="FunFam" id="3.40.1080.10:FF:000003">
    <property type="entry name" value="Acetyl-coA hydrolase Ach1"/>
    <property type="match status" value="1"/>
</dbReference>
<feature type="domain" description="Acetyl-CoA hydrolase/transferase N-terminal" evidence="1">
    <location>
        <begin position="10"/>
        <end position="226"/>
    </location>
</feature>
<dbReference type="GO" id="GO:0008775">
    <property type="term" value="F:acetate CoA-transferase activity"/>
    <property type="evidence" value="ECO:0007669"/>
    <property type="project" value="InterPro"/>
</dbReference>
<dbReference type="SUPFAM" id="SSF100950">
    <property type="entry name" value="NagB/RpiA/CoA transferase-like"/>
    <property type="match status" value="2"/>
</dbReference>
<protein>
    <submittedName>
        <fullName evidence="2">Acetyl-CoA hydrolase</fullName>
    </submittedName>
</protein>
<organism evidence="2 3">
    <name type="scientific">Flexistipes sinusarabici</name>
    <dbReference type="NCBI Taxonomy" id="2352"/>
    <lineage>
        <taxon>Bacteria</taxon>
        <taxon>Pseudomonadati</taxon>
        <taxon>Deferribacterota</taxon>
        <taxon>Deferribacteres</taxon>
        <taxon>Deferribacterales</taxon>
        <taxon>Flexistipitaceae</taxon>
        <taxon>Flexistipes</taxon>
    </lineage>
</organism>
<evidence type="ECO:0000313" key="3">
    <source>
        <dbReference type="Proteomes" id="UP000262325"/>
    </source>
</evidence>
<evidence type="ECO:0000259" key="1">
    <source>
        <dbReference type="Pfam" id="PF02550"/>
    </source>
</evidence>
<dbReference type="InterPro" id="IPR037171">
    <property type="entry name" value="NagB/RpiA_transferase-like"/>
</dbReference>
<comment type="caution">
    <text evidence="2">The sequence shown here is derived from an EMBL/GenBank/DDBJ whole genome shotgun (WGS) entry which is preliminary data.</text>
</comment>